<protein>
    <submittedName>
        <fullName evidence="2">Chaperone protein dnaJ 1, mitochondrial</fullName>
    </submittedName>
</protein>
<proteinExistence type="predicted"/>
<dbReference type="PRINTS" id="PR00625">
    <property type="entry name" value="JDOMAIN"/>
</dbReference>
<dbReference type="CDD" id="cd06257">
    <property type="entry name" value="DnaJ"/>
    <property type="match status" value="1"/>
</dbReference>
<dbReference type="SMART" id="SM00271">
    <property type="entry name" value="DnaJ"/>
    <property type="match status" value="1"/>
</dbReference>
<gene>
    <name evidence="2" type="primary">ATJ1</name>
    <name evidence="2" type="ORF">AXF42_Ash008754</name>
</gene>
<organism evidence="2 3">
    <name type="scientific">Apostasia shenzhenica</name>
    <dbReference type="NCBI Taxonomy" id="1088818"/>
    <lineage>
        <taxon>Eukaryota</taxon>
        <taxon>Viridiplantae</taxon>
        <taxon>Streptophyta</taxon>
        <taxon>Embryophyta</taxon>
        <taxon>Tracheophyta</taxon>
        <taxon>Spermatophyta</taxon>
        <taxon>Magnoliopsida</taxon>
        <taxon>Liliopsida</taxon>
        <taxon>Asparagales</taxon>
        <taxon>Orchidaceae</taxon>
        <taxon>Apostasioideae</taxon>
        <taxon>Apostasia</taxon>
    </lineage>
</organism>
<dbReference type="PROSITE" id="PS50076">
    <property type="entry name" value="DNAJ_2"/>
    <property type="match status" value="1"/>
</dbReference>
<keyword evidence="3" id="KW-1185">Reference proteome</keyword>
<dbReference type="STRING" id="1088818.A0A2I0B2B6"/>
<evidence type="ECO:0000313" key="2">
    <source>
        <dbReference type="EMBL" id="PKA61922.1"/>
    </source>
</evidence>
<dbReference type="InterPro" id="IPR036869">
    <property type="entry name" value="J_dom_sf"/>
</dbReference>
<dbReference type="PANTHER" id="PTHR43096:SF61">
    <property type="entry name" value="CHAPERONE DNAJ-DOMAIN SUPERFAMILY PROTEIN"/>
    <property type="match status" value="1"/>
</dbReference>
<dbReference type="AlphaFoldDB" id="A0A2I0B2B6"/>
<dbReference type="GO" id="GO:0051082">
    <property type="term" value="F:unfolded protein binding"/>
    <property type="evidence" value="ECO:0007669"/>
    <property type="project" value="TreeGrafter"/>
</dbReference>
<dbReference type="SUPFAM" id="SSF46565">
    <property type="entry name" value="Chaperone J-domain"/>
    <property type="match status" value="1"/>
</dbReference>
<dbReference type="InterPro" id="IPR001623">
    <property type="entry name" value="DnaJ_domain"/>
</dbReference>
<dbReference type="Pfam" id="PF00226">
    <property type="entry name" value="DnaJ"/>
    <property type="match status" value="1"/>
</dbReference>
<dbReference type="GO" id="GO:0042026">
    <property type="term" value="P:protein refolding"/>
    <property type="evidence" value="ECO:0007669"/>
    <property type="project" value="TreeGrafter"/>
</dbReference>
<dbReference type="GO" id="GO:0005783">
    <property type="term" value="C:endoplasmic reticulum"/>
    <property type="evidence" value="ECO:0007669"/>
    <property type="project" value="UniProtKB-ARBA"/>
</dbReference>
<dbReference type="Gene3D" id="1.10.287.110">
    <property type="entry name" value="DnaJ domain"/>
    <property type="match status" value="1"/>
</dbReference>
<sequence>MGRHLIFNSSSMQILGPLRLHYLISFPPSSLFSSFVCLPRSQQLSFRLCFSFYSPADVHRLRHRMFCSHPSLLLNLSQPQRFLWSGTCTGKIGRCASRLRVIQRESPFEVLGVSPSATPEEVKRAYRRLALKFHPDVNKEPNAQEKFMRIKHAYNTLLNSRSQSKFGFEKYASDYSSAGSERQTQNSQEDGFYGLGQFLSDVQITIGDFFRDLQSEFQNWEKGLNSQEKPKSLWEELAEIGEEFVEFLEKELNINDASTEAERNLFTENYNSGVEEKLKDEFQAEGSKENRIEDQIDEIEDALAQLKKNLGLE</sequence>
<reference evidence="2 3" key="1">
    <citation type="journal article" date="2017" name="Nature">
        <title>The Apostasia genome and the evolution of orchids.</title>
        <authorList>
            <person name="Zhang G.Q."/>
            <person name="Liu K.W."/>
            <person name="Li Z."/>
            <person name="Lohaus R."/>
            <person name="Hsiao Y.Y."/>
            <person name="Niu S.C."/>
            <person name="Wang J.Y."/>
            <person name="Lin Y.C."/>
            <person name="Xu Q."/>
            <person name="Chen L.J."/>
            <person name="Yoshida K."/>
            <person name="Fujiwara S."/>
            <person name="Wang Z.W."/>
            <person name="Zhang Y.Q."/>
            <person name="Mitsuda N."/>
            <person name="Wang M."/>
            <person name="Liu G.H."/>
            <person name="Pecoraro L."/>
            <person name="Huang H.X."/>
            <person name="Xiao X.J."/>
            <person name="Lin M."/>
            <person name="Wu X.Y."/>
            <person name="Wu W.L."/>
            <person name="Chen Y.Y."/>
            <person name="Chang S.B."/>
            <person name="Sakamoto S."/>
            <person name="Ohme-Takagi M."/>
            <person name="Yagi M."/>
            <person name="Zeng S.J."/>
            <person name="Shen C.Y."/>
            <person name="Yeh C.M."/>
            <person name="Luo Y.B."/>
            <person name="Tsai W.C."/>
            <person name="Van de Peer Y."/>
            <person name="Liu Z.J."/>
        </authorList>
    </citation>
    <scope>NUCLEOTIDE SEQUENCE [LARGE SCALE GENOMIC DNA]</scope>
    <source>
        <strain evidence="3">cv. Shenzhen</strain>
        <tissue evidence="2">Stem</tissue>
    </source>
</reference>
<dbReference type="Proteomes" id="UP000236161">
    <property type="component" value="Unassembled WGS sequence"/>
</dbReference>
<name>A0A2I0B2B6_9ASPA</name>
<dbReference type="EMBL" id="KZ451923">
    <property type="protein sequence ID" value="PKA61922.1"/>
    <property type="molecule type" value="Genomic_DNA"/>
</dbReference>
<dbReference type="OrthoDB" id="10250354at2759"/>
<evidence type="ECO:0000259" key="1">
    <source>
        <dbReference type="PROSITE" id="PS50076"/>
    </source>
</evidence>
<dbReference type="PANTHER" id="PTHR43096">
    <property type="entry name" value="DNAJ HOMOLOG 1, MITOCHONDRIAL-RELATED"/>
    <property type="match status" value="1"/>
</dbReference>
<feature type="domain" description="J" evidence="1">
    <location>
        <begin position="106"/>
        <end position="172"/>
    </location>
</feature>
<accession>A0A2I0B2B6</accession>
<evidence type="ECO:0000313" key="3">
    <source>
        <dbReference type="Proteomes" id="UP000236161"/>
    </source>
</evidence>